<gene>
    <name evidence="2" type="ORF">SAMN06264849_101491</name>
</gene>
<keyword evidence="1" id="KW-0472">Membrane</keyword>
<dbReference type="InterPro" id="IPR020144">
    <property type="entry name" value="SpoVAB"/>
</dbReference>
<dbReference type="AlphaFoldDB" id="A0A521B293"/>
<name>A0A521B293_9BACL</name>
<dbReference type="Proteomes" id="UP000315636">
    <property type="component" value="Unassembled WGS sequence"/>
</dbReference>
<reference evidence="2 3" key="1">
    <citation type="submission" date="2017-05" db="EMBL/GenBank/DDBJ databases">
        <authorList>
            <person name="Varghese N."/>
            <person name="Submissions S."/>
        </authorList>
    </citation>
    <scope>NUCLEOTIDE SEQUENCE [LARGE SCALE GENOMIC DNA]</scope>
    <source>
        <strain evidence="2 3">DSM 45474</strain>
    </source>
</reference>
<organism evidence="2 3">
    <name type="scientific">Melghirimyces algeriensis</name>
    <dbReference type="NCBI Taxonomy" id="910412"/>
    <lineage>
        <taxon>Bacteria</taxon>
        <taxon>Bacillati</taxon>
        <taxon>Bacillota</taxon>
        <taxon>Bacilli</taxon>
        <taxon>Bacillales</taxon>
        <taxon>Thermoactinomycetaceae</taxon>
        <taxon>Melghirimyces</taxon>
    </lineage>
</organism>
<keyword evidence="3" id="KW-1185">Reference proteome</keyword>
<dbReference type="RefSeq" id="WP_281285901.1">
    <property type="nucleotide sequence ID" value="NZ_FXTI01000001.1"/>
</dbReference>
<protein>
    <submittedName>
        <fullName evidence="2">Stage V sporulation protein AB</fullName>
    </submittedName>
</protein>
<keyword evidence="1" id="KW-0812">Transmembrane</keyword>
<feature type="transmembrane region" description="Helical" evidence="1">
    <location>
        <begin position="70"/>
        <end position="96"/>
    </location>
</feature>
<evidence type="ECO:0000313" key="3">
    <source>
        <dbReference type="Proteomes" id="UP000315636"/>
    </source>
</evidence>
<accession>A0A521B293</accession>
<dbReference type="EMBL" id="FXTI01000001">
    <property type="protein sequence ID" value="SMO41169.1"/>
    <property type="molecule type" value="Genomic_DNA"/>
</dbReference>
<sequence length="141" mass="15544">MALLDSLLLVMIGLAGGIAVGSGLVAFLTVLDIVPRLTVLTQTRRQIHWYEWAFVLGALLYTWADFGEWVAFFSPVSTAIVGFLSGIFTGLLAAALTEVINVLPILAKRIRMESRILWLLMAMVMGKVVGSLFQWLIFITD</sequence>
<proteinExistence type="predicted"/>
<evidence type="ECO:0000313" key="2">
    <source>
        <dbReference type="EMBL" id="SMO41169.1"/>
    </source>
</evidence>
<dbReference type="Pfam" id="PF13782">
    <property type="entry name" value="SpoVAB"/>
    <property type="match status" value="1"/>
</dbReference>
<feature type="transmembrane region" description="Helical" evidence="1">
    <location>
        <begin position="116"/>
        <end position="138"/>
    </location>
</feature>
<feature type="transmembrane region" description="Helical" evidence="1">
    <location>
        <begin position="47"/>
        <end position="64"/>
    </location>
</feature>
<evidence type="ECO:0000256" key="1">
    <source>
        <dbReference type="SAM" id="Phobius"/>
    </source>
</evidence>
<feature type="transmembrane region" description="Helical" evidence="1">
    <location>
        <begin position="6"/>
        <end position="35"/>
    </location>
</feature>
<keyword evidence="1" id="KW-1133">Transmembrane helix</keyword>